<comment type="caution">
    <text evidence="1">The sequence shown here is derived from an EMBL/GenBank/DDBJ whole genome shotgun (WGS) entry which is preliminary data.</text>
</comment>
<evidence type="ECO:0000313" key="2">
    <source>
        <dbReference type="Proteomes" id="UP000662572"/>
    </source>
</evidence>
<dbReference type="Proteomes" id="UP000662572">
    <property type="component" value="Unassembled WGS sequence"/>
</dbReference>
<gene>
    <name evidence="1" type="ORF">GCM10011273_30380</name>
</gene>
<dbReference type="EMBL" id="BMZB01000005">
    <property type="protein sequence ID" value="GGZ41652.1"/>
    <property type="molecule type" value="Genomic_DNA"/>
</dbReference>
<evidence type="ECO:0000313" key="1">
    <source>
        <dbReference type="EMBL" id="GGZ41652.1"/>
    </source>
</evidence>
<reference evidence="1" key="2">
    <citation type="submission" date="2020-09" db="EMBL/GenBank/DDBJ databases">
        <authorList>
            <person name="Sun Q."/>
            <person name="Kim S."/>
        </authorList>
    </citation>
    <scope>NUCLEOTIDE SEQUENCE</scope>
    <source>
        <strain evidence="1">KCTC 32296</strain>
    </source>
</reference>
<name>A0A918UWZ1_9CAUL</name>
<dbReference type="AlphaFoldDB" id="A0A918UWZ1"/>
<organism evidence="1 2">
    <name type="scientific">Asticcacaulis endophyticus</name>
    <dbReference type="NCBI Taxonomy" id="1395890"/>
    <lineage>
        <taxon>Bacteria</taxon>
        <taxon>Pseudomonadati</taxon>
        <taxon>Pseudomonadota</taxon>
        <taxon>Alphaproteobacteria</taxon>
        <taxon>Caulobacterales</taxon>
        <taxon>Caulobacteraceae</taxon>
        <taxon>Asticcacaulis</taxon>
    </lineage>
</organism>
<protein>
    <submittedName>
        <fullName evidence="1">Uncharacterized protein</fullName>
    </submittedName>
</protein>
<accession>A0A918UWZ1</accession>
<sequence length="231" mass="24223">MTHPYVMVTVGMGIVILTPVIGLGLSQLAVAQVAPITATRAPVAQTQQTPAPVTQRPRIDWQAAAARHQRGIVAKTTAAIVSRLPRPELDKTRLPILLPRSGGALKTAQAKLISFGDAYSMNLPQGDGVQITLSGNAAAMPVPSGAISRLEKRAARIQGVLEPVQIDRTEDGWTASFTRFNVTYTADLTCDDSEAAACKTDGYLRTVVADLTDVVMGNAAIAAARAAGANL</sequence>
<keyword evidence="2" id="KW-1185">Reference proteome</keyword>
<reference evidence="1" key="1">
    <citation type="journal article" date="2014" name="Int. J. Syst. Evol. Microbiol.">
        <title>Complete genome sequence of Corynebacterium casei LMG S-19264T (=DSM 44701T), isolated from a smear-ripened cheese.</title>
        <authorList>
            <consortium name="US DOE Joint Genome Institute (JGI-PGF)"/>
            <person name="Walter F."/>
            <person name="Albersmeier A."/>
            <person name="Kalinowski J."/>
            <person name="Ruckert C."/>
        </authorList>
    </citation>
    <scope>NUCLEOTIDE SEQUENCE</scope>
    <source>
        <strain evidence="1">KCTC 32296</strain>
    </source>
</reference>
<proteinExistence type="predicted"/>